<reference evidence="2" key="1">
    <citation type="journal article" date="2021" name="PeerJ">
        <title>Extensive microbial diversity within the chicken gut microbiome revealed by metagenomics and culture.</title>
        <authorList>
            <person name="Gilroy R."/>
            <person name="Ravi A."/>
            <person name="Getino M."/>
            <person name="Pursley I."/>
            <person name="Horton D.L."/>
            <person name="Alikhan N.F."/>
            <person name="Baker D."/>
            <person name="Gharbi K."/>
            <person name="Hall N."/>
            <person name="Watson M."/>
            <person name="Adriaenssens E.M."/>
            <person name="Foster-Nyarko E."/>
            <person name="Jarju S."/>
            <person name="Secka A."/>
            <person name="Antonio M."/>
            <person name="Oren A."/>
            <person name="Chaudhuri R.R."/>
            <person name="La Ragione R."/>
            <person name="Hildebrand F."/>
            <person name="Pallen M.J."/>
        </authorList>
    </citation>
    <scope>NUCLEOTIDE SEQUENCE</scope>
    <source>
        <strain evidence="2">2239</strain>
    </source>
</reference>
<proteinExistence type="predicted"/>
<evidence type="ECO:0000313" key="2">
    <source>
        <dbReference type="EMBL" id="HIX06260.1"/>
    </source>
</evidence>
<gene>
    <name evidence="2" type="ORF">H9865_09250</name>
</gene>
<organism evidence="2 3">
    <name type="scientific">Candidatus Allofournierella pullicola</name>
    <dbReference type="NCBI Taxonomy" id="2838596"/>
    <lineage>
        <taxon>Bacteria</taxon>
        <taxon>Bacillati</taxon>
        <taxon>Bacillota</taxon>
        <taxon>Clostridia</taxon>
        <taxon>Eubacteriales</taxon>
        <taxon>Oscillospiraceae</taxon>
        <taxon>Allofournierella</taxon>
    </lineage>
</organism>
<keyword evidence="1" id="KW-0812">Transmembrane</keyword>
<protein>
    <submittedName>
        <fullName evidence="2">Uncharacterized protein</fullName>
    </submittedName>
</protein>
<dbReference type="Proteomes" id="UP000824193">
    <property type="component" value="Unassembled WGS sequence"/>
</dbReference>
<accession>A0A9D1V545</accession>
<dbReference type="AlphaFoldDB" id="A0A9D1V545"/>
<evidence type="ECO:0000313" key="3">
    <source>
        <dbReference type="Proteomes" id="UP000824193"/>
    </source>
</evidence>
<feature type="transmembrane region" description="Helical" evidence="1">
    <location>
        <begin position="69"/>
        <end position="91"/>
    </location>
</feature>
<name>A0A9D1V545_9FIRM</name>
<feature type="transmembrane region" description="Helical" evidence="1">
    <location>
        <begin position="39"/>
        <end position="63"/>
    </location>
</feature>
<reference evidence="2" key="2">
    <citation type="submission" date="2021-04" db="EMBL/GenBank/DDBJ databases">
        <authorList>
            <person name="Gilroy R."/>
        </authorList>
    </citation>
    <scope>NUCLEOTIDE SEQUENCE</scope>
    <source>
        <strain evidence="2">2239</strain>
    </source>
</reference>
<evidence type="ECO:0000256" key="1">
    <source>
        <dbReference type="SAM" id="Phobius"/>
    </source>
</evidence>
<sequence length="203" mass="23379">MEVLPIPNYNQNRHGIRKYIPFLKKDGGQGEKKFSRKFVFAYSIFWAFFLLGVLPFIFCLIASDITANGFISALQFFVIAFYAGPFIGFVYSAVLERNIDISPSNDKTKVRFVDCLFGFGTATWYLGMFIQDWFDINMALAILLQFIVFDFFIERNCKAQDAKEYAELCEDKFGITIRDKDNLKTVDEAKRLVSDIIANLNAR</sequence>
<dbReference type="EMBL" id="DXFW01000031">
    <property type="protein sequence ID" value="HIX06260.1"/>
    <property type="molecule type" value="Genomic_DNA"/>
</dbReference>
<keyword evidence="1" id="KW-0472">Membrane</keyword>
<feature type="transmembrane region" description="Helical" evidence="1">
    <location>
        <begin position="136"/>
        <end position="153"/>
    </location>
</feature>
<feature type="transmembrane region" description="Helical" evidence="1">
    <location>
        <begin position="112"/>
        <end position="130"/>
    </location>
</feature>
<comment type="caution">
    <text evidence="2">The sequence shown here is derived from an EMBL/GenBank/DDBJ whole genome shotgun (WGS) entry which is preliminary data.</text>
</comment>
<keyword evidence="1" id="KW-1133">Transmembrane helix</keyword>